<evidence type="ECO:0000256" key="9">
    <source>
        <dbReference type="SAM" id="Phobius"/>
    </source>
</evidence>
<dbReference type="Gene3D" id="1.20.1530.20">
    <property type="match status" value="1"/>
</dbReference>
<dbReference type="PANTHER" id="PTHR32507:SF0">
    <property type="entry name" value="NA(+)_H(+) ANTIPORTER 2-RELATED"/>
    <property type="match status" value="1"/>
</dbReference>
<dbReference type="InterPro" id="IPR006153">
    <property type="entry name" value="Cation/H_exchanger_TM"/>
</dbReference>
<evidence type="ECO:0000259" key="10">
    <source>
        <dbReference type="Pfam" id="PF00999"/>
    </source>
</evidence>
<dbReference type="InterPro" id="IPR038770">
    <property type="entry name" value="Na+/solute_symporter_sf"/>
</dbReference>
<keyword evidence="4" id="KW-1003">Cell membrane</keyword>
<evidence type="ECO:0000313" key="13">
    <source>
        <dbReference type="Proteomes" id="UP000318313"/>
    </source>
</evidence>
<sequence length="606" mass="66953">MGEHAILSLASILLAGMFCQWIAWRVKLPAILFLLPMGILAGSVSDLLQPDQLFGDLLFPFVSLAVAVILFEGSLTLKFKDIPGLERVIRNMITLGVLISWFVITLATRMLIGFSWEVSFLFGALMVVTGPTVIMPLLRTMRPKENVANILQWEGILIDPIGAILAVLVFQFIISEGTDEGFAAGLIVFGKILLSGVLFGVAGGYCFGSLIKKYWIPQYLHNFAALAFVCTIFAVSNMLATESGLLAVTVMGIWLTNMKGIDLDDILNFKESLSILLVSMLFIILAARLNLSNFIDLGWPALGIFLLIQFFVRPLSVHICALGSKLSMSERHLLSWIAPRGIVAAAISALFAIKLESTGYPEAVQMVPLTFLVIIGTVLLQSATARPLARILKVAEPEPKGFLIIGANSVTQTIALELNKNGFRTLLTDQNWSAVTEAKLKGLSAYWGNPVSEHAERHLNLIGIGNLLAMSPHLELNALAAQYFRLEFPPKCIFTIRNHQPETGPADEKSIFKFGGRFLFDETITYEDLEERLNQGAEIKTTVLTEEFSYEDYLKKLGEERLMLFAIDPNDQIHVFTAEPEFQPKANWKIMGLTPHTMTQSEATQT</sequence>
<keyword evidence="3" id="KW-0050">Antiport</keyword>
<dbReference type="AlphaFoldDB" id="A0A518I9N6"/>
<dbReference type="GO" id="GO:0015297">
    <property type="term" value="F:antiporter activity"/>
    <property type="evidence" value="ECO:0007669"/>
    <property type="project" value="UniProtKB-KW"/>
</dbReference>
<dbReference type="Proteomes" id="UP000318313">
    <property type="component" value="Chromosome"/>
</dbReference>
<accession>A0A518I9N6</accession>
<keyword evidence="2" id="KW-0813">Transport</keyword>
<feature type="transmembrane region" description="Helical" evidence="9">
    <location>
        <begin position="54"/>
        <end position="71"/>
    </location>
</feature>
<feature type="domain" description="RCK N-terminal" evidence="11">
    <location>
        <begin position="402"/>
        <end position="498"/>
    </location>
</feature>
<dbReference type="OrthoDB" id="570124at2"/>
<evidence type="ECO:0000256" key="2">
    <source>
        <dbReference type="ARBA" id="ARBA00022448"/>
    </source>
</evidence>
<evidence type="ECO:0000256" key="1">
    <source>
        <dbReference type="ARBA" id="ARBA00004651"/>
    </source>
</evidence>
<proteinExistence type="predicted"/>
<dbReference type="Pfam" id="PF02254">
    <property type="entry name" value="TrkA_N"/>
    <property type="match status" value="1"/>
</dbReference>
<dbReference type="GO" id="GO:0005886">
    <property type="term" value="C:plasma membrane"/>
    <property type="evidence" value="ECO:0007669"/>
    <property type="project" value="UniProtKB-SubCell"/>
</dbReference>
<dbReference type="InterPro" id="IPR003148">
    <property type="entry name" value="RCK_N"/>
</dbReference>
<comment type="subcellular location">
    <subcellularLocation>
        <location evidence="1">Cell membrane</location>
        <topology evidence="1">Multi-pass membrane protein</topology>
    </subcellularLocation>
</comment>
<feature type="transmembrane region" description="Helical" evidence="9">
    <location>
        <begin position="186"/>
        <end position="207"/>
    </location>
</feature>
<feature type="transmembrane region" description="Helical" evidence="9">
    <location>
        <begin position="333"/>
        <end position="353"/>
    </location>
</feature>
<dbReference type="KEGG" id="gfm:Enr17x_17850"/>
<dbReference type="PANTHER" id="PTHR32507">
    <property type="entry name" value="NA(+)/H(+) ANTIPORTER 1"/>
    <property type="match status" value="1"/>
</dbReference>
<reference evidence="12 13" key="1">
    <citation type="submission" date="2019-03" db="EMBL/GenBank/DDBJ databases">
        <title>Deep-cultivation of Planctomycetes and their phenomic and genomic characterization uncovers novel biology.</title>
        <authorList>
            <person name="Wiegand S."/>
            <person name="Jogler M."/>
            <person name="Boedeker C."/>
            <person name="Pinto D."/>
            <person name="Vollmers J."/>
            <person name="Rivas-Marin E."/>
            <person name="Kohn T."/>
            <person name="Peeters S.H."/>
            <person name="Heuer A."/>
            <person name="Rast P."/>
            <person name="Oberbeckmann S."/>
            <person name="Bunk B."/>
            <person name="Jeske O."/>
            <person name="Meyerdierks A."/>
            <person name="Storesund J.E."/>
            <person name="Kallscheuer N."/>
            <person name="Luecker S."/>
            <person name="Lage O.M."/>
            <person name="Pohl T."/>
            <person name="Merkel B.J."/>
            <person name="Hornburger P."/>
            <person name="Mueller R.-W."/>
            <person name="Bruemmer F."/>
            <person name="Labrenz M."/>
            <person name="Spormann A.M."/>
            <person name="Op den Camp H."/>
            <person name="Overmann J."/>
            <person name="Amann R."/>
            <person name="Jetten M.S.M."/>
            <person name="Mascher T."/>
            <person name="Medema M.H."/>
            <person name="Devos D.P."/>
            <person name="Kaster A.-K."/>
            <person name="Ovreas L."/>
            <person name="Rohde M."/>
            <person name="Galperin M.Y."/>
            <person name="Jogler C."/>
        </authorList>
    </citation>
    <scope>NUCLEOTIDE SEQUENCE [LARGE SCALE GENOMIC DNA]</scope>
    <source>
        <strain evidence="12 13">Enr17</strain>
    </source>
</reference>
<dbReference type="SUPFAM" id="SSF51735">
    <property type="entry name" value="NAD(P)-binding Rossmann-fold domains"/>
    <property type="match status" value="1"/>
</dbReference>
<feature type="transmembrane region" description="Helical" evidence="9">
    <location>
        <begin position="273"/>
        <end position="291"/>
    </location>
</feature>
<evidence type="ECO:0000259" key="11">
    <source>
        <dbReference type="Pfam" id="PF02254"/>
    </source>
</evidence>
<protein>
    <submittedName>
        <fullName evidence="12">K(+)/H(+) antiporter NhaP</fullName>
    </submittedName>
</protein>
<dbReference type="Gene3D" id="3.40.50.720">
    <property type="entry name" value="NAD(P)-binding Rossmann-like Domain"/>
    <property type="match status" value="1"/>
</dbReference>
<feature type="transmembrane region" description="Helical" evidence="9">
    <location>
        <begin position="150"/>
        <end position="174"/>
    </location>
</feature>
<keyword evidence="7" id="KW-0406">Ion transport</keyword>
<evidence type="ECO:0000313" key="12">
    <source>
        <dbReference type="EMBL" id="QDV49764.1"/>
    </source>
</evidence>
<gene>
    <name evidence="12" type="primary">nhaP_1</name>
    <name evidence="12" type="ORF">Enr17x_17850</name>
</gene>
<feature type="transmembrane region" description="Helical" evidence="9">
    <location>
        <begin position="92"/>
        <end position="112"/>
    </location>
</feature>
<dbReference type="GO" id="GO:1902600">
    <property type="term" value="P:proton transmembrane transport"/>
    <property type="evidence" value="ECO:0007669"/>
    <property type="project" value="InterPro"/>
</dbReference>
<evidence type="ECO:0000256" key="8">
    <source>
        <dbReference type="ARBA" id="ARBA00023136"/>
    </source>
</evidence>
<evidence type="ECO:0000256" key="3">
    <source>
        <dbReference type="ARBA" id="ARBA00022449"/>
    </source>
</evidence>
<dbReference type="EMBL" id="CP037452">
    <property type="protein sequence ID" value="QDV49764.1"/>
    <property type="molecule type" value="Genomic_DNA"/>
</dbReference>
<organism evidence="12 13">
    <name type="scientific">Gimesia fumaroli</name>
    <dbReference type="NCBI Taxonomy" id="2527976"/>
    <lineage>
        <taxon>Bacteria</taxon>
        <taxon>Pseudomonadati</taxon>
        <taxon>Planctomycetota</taxon>
        <taxon>Planctomycetia</taxon>
        <taxon>Planctomycetales</taxon>
        <taxon>Planctomycetaceae</taxon>
        <taxon>Gimesia</taxon>
    </lineage>
</organism>
<feature type="transmembrane region" description="Helical" evidence="9">
    <location>
        <begin position="6"/>
        <end position="24"/>
    </location>
</feature>
<evidence type="ECO:0000256" key="5">
    <source>
        <dbReference type="ARBA" id="ARBA00022692"/>
    </source>
</evidence>
<dbReference type="GO" id="GO:0006813">
    <property type="term" value="P:potassium ion transport"/>
    <property type="evidence" value="ECO:0007669"/>
    <property type="project" value="InterPro"/>
</dbReference>
<feature type="domain" description="Cation/H+ exchanger transmembrane" evidence="10">
    <location>
        <begin position="16"/>
        <end position="389"/>
    </location>
</feature>
<evidence type="ECO:0000256" key="4">
    <source>
        <dbReference type="ARBA" id="ARBA00022475"/>
    </source>
</evidence>
<dbReference type="InterPro" id="IPR036291">
    <property type="entry name" value="NAD(P)-bd_dom_sf"/>
</dbReference>
<keyword evidence="6 9" id="KW-1133">Transmembrane helix</keyword>
<evidence type="ECO:0000256" key="7">
    <source>
        <dbReference type="ARBA" id="ARBA00023065"/>
    </source>
</evidence>
<feature type="transmembrane region" description="Helical" evidence="9">
    <location>
        <begin position="297"/>
        <end position="321"/>
    </location>
</feature>
<evidence type="ECO:0000256" key="6">
    <source>
        <dbReference type="ARBA" id="ARBA00022989"/>
    </source>
</evidence>
<keyword evidence="13" id="KW-1185">Reference proteome</keyword>
<feature type="transmembrane region" description="Helical" evidence="9">
    <location>
        <begin position="219"/>
        <end position="239"/>
    </location>
</feature>
<feature type="transmembrane region" description="Helical" evidence="9">
    <location>
        <begin position="365"/>
        <end position="383"/>
    </location>
</feature>
<dbReference type="Pfam" id="PF00999">
    <property type="entry name" value="Na_H_Exchanger"/>
    <property type="match status" value="1"/>
</dbReference>
<feature type="transmembrane region" description="Helical" evidence="9">
    <location>
        <begin position="118"/>
        <end position="138"/>
    </location>
</feature>
<dbReference type="RefSeq" id="WP_145307773.1">
    <property type="nucleotide sequence ID" value="NZ_CP037452.1"/>
</dbReference>
<keyword evidence="8 9" id="KW-0472">Membrane</keyword>
<name>A0A518I9N6_9PLAN</name>
<keyword evidence="5 9" id="KW-0812">Transmembrane</keyword>